<gene>
    <name evidence="11" type="ORF">MIND_00888800</name>
</gene>
<feature type="compositionally biased region" description="Pro residues" evidence="9">
    <location>
        <begin position="29"/>
        <end position="40"/>
    </location>
</feature>
<evidence type="ECO:0000256" key="1">
    <source>
        <dbReference type="ARBA" id="ARBA00004477"/>
    </source>
</evidence>
<evidence type="ECO:0000256" key="6">
    <source>
        <dbReference type="ARBA" id="ARBA00022989"/>
    </source>
</evidence>
<feature type="compositionally biased region" description="Low complexity" evidence="9">
    <location>
        <begin position="10"/>
        <end position="28"/>
    </location>
</feature>
<accession>A0A8H6SID3</accession>
<dbReference type="RefSeq" id="XP_037218780.1">
    <property type="nucleotide sequence ID" value="XM_037365538.1"/>
</dbReference>
<dbReference type="Pfam" id="PF06703">
    <property type="entry name" value="SPC25"/>
    <property type="match status" value="1"/>
</dbReference>
<evidence type="ECO:0000256" key="7">
    <source>
        <dbReference type="ARBA" id="ARBA00023136"/>
    </source>
</evidence>
<keyword evidence="6 10" id="KW-1133">Transmembrane helix</keyword>
<comment type="caution">
    <text evidence="11">The sequence shown here is derived from an EMBL/GenBank/DDBJ whole genome shotgun (WGS) entry which is preliminary data.</text>
</comment>
<proteinExistence type="inferred from homology"/>
<feature type="region of interest" description="Disordered" evidence="9">
    <location>
        <begin position="1"/>
        <end position="40"/>
    </location>
</feature>
<comment type="function">
    <text evidence="8">Component of the signal peptidase complex (SPC) which catalyzes the cleavage of N-terminal signal sequences from nascent proteins as they are translocated into the lumen of the endoplasmic reticulum. Enhances the enzymatic activity of SPC and facilitates the interactions between different components of the translocation site.</text>
</comment>
<evidence type="ECO:0000256" key="5">
    <source>
        <dbReference type="ARBA" id="ARBA00022824"/>
    </source>
</evidence>
<keyword evidence="12" id="KW-1185">Reference proteome</keyword>
<dbReference type="GO" id="GO:0005787">
    <property type="term" value="C:signal peptidase complex"/>
    <property type="evidence" value="ECO:0007669"/>
    <property type="project" value="InterPro"/>
</dbReference>
<dbReference type="InterPro" id="IPR009582">
    <property type="entry name" value="Spc2/SPCS2"/>
</dbReference>
<comment type="subcellular location">
    <subcellularLocation>
        <location evidence="1">Endoplasmic reticulum membrane</location>
        <topology evidence="1">Multi-pass membrane protein</topology>
    </subcellularLocation>
</comment>
<evidence type="ECO:0000256" key="9">
    <source>
        <dbReference type="SAM" id="MobiDB-lite"/>
    </source>
</evidence>
<evidence type="ECO:0000256" key="3">
    <source>
        <dbReference type="ARBA" id="ARBA00017057"/>
    </source>
</evidence>
<keyword evidence="5" id="KW-0256">Endoplasmic reticulum</keyword>
<dbReference type="Proteomes" id="UP000636479">
    <property type="component" value="Unassembled WGS sequence"/>
</dbReference>
<dbReference type="OrthoDB" id="29558at2759"/>
<dbReference type="GO" id="GO:0045047">
    <property type="term" value="P:protein targeting to ER"/>
    <property type="evidence" value="ECO:0007669"/>
    <property type="project" value="TreeGrafter"/>
</dbReference>
<feature type="transmembrane region" description="Helical" evidence="10">
    <location>
        <begin position="89"/>
        <end position="107"/>
    </location>
</feature>
<comment type="similarity">
    <text evidence="2">Belongs to the SPCS2 family.</text>
</comment>
<keyword evidence="7 10" id="KW-0472">Membrane</keyword>
<reference evidence="11" key="1">
    <citation type="submission" date="2020-05" db="EMBL/GenBank/DDBJ databases">
        <title>Mycena genomes resolve the evolution of fungal bioluminescence.</title>
        <authorList>
            <person name="Tsai I.J."/>
        </authorList>
    </citation>
    <scope>NUCLEOTIDE SEQUENCE</scope>
    <source>
        <strain evidence="11">171206Taipei</strain>
    </source>
</reference>
<evidence type="ECO:0000313" key="11">
    <source>
        <dbReference type="EMBL" id="KAF7299392.1"/>
    </source>
</evidence>
<dbReference type="GeneID" id="59348054"/>
<dbReference type="PANTHER" id="PTHR13085">
    <property type="entry name" value="MICROSOMAL SIGNAL PEPTIDASE 25 KDA SUBUNIT"/>
    <property type="match status" value="1"/>
</dbReference>
<protein>
    <recommendedName>
        <fullName evidence="3">Signal peptidase complex subunit 2</fullName>
    </recommendedName>
</protein>
<feature type="region of interest" description="Disordered" evidence="9">
    <location>
        <begin position="170"/>
        <end position="191"/>
    </location>
</feature>
<evidence type="ECO:0000256" key="8">
    <source>
        <dbReference type="ARBA" id="ARBA00045608"/>
    </source>
</evidence>
<sequence>MARKKTPANGSPSAPPEISSSSATSIPSPSSPEPLGPLSLPPLPGARDVVKVNNLSSTELKNACDDALKRYLSRPELFKQNHQHTDVRLALGWLSVFVAGGTGLYGYKVEFEASKPVVWAGLIVYLLLTFTQTLYAYFVEGDTVYVGKRKTFSKRIETERITIASRTIPVSSQPPATENATPEHPWDHTPEYSLEDANHTPLYSLGITYLRSTSANKSLLARNKSSAQSSYAAFFDGDGVLDADVFEQWVGKAVEECMSVKDKSS</sequence>
<feature type="transmembrane region" description="Helical" evidence="10">
    <location>
        <begin position="119"/>
        <end position="139"/>
    </location>
</feature>
<organism evidence="11 12">
    <name type="scientific">Mycena indigotica</name>
    <dbReference type="NCBI Taxonomy" id="2126181"/>
    <lineage>
        <taxon>Eukaryota</taxon>
        <taxon>Fungi</taxon>
        <taxon>Dikarya</taxon>
        <taxon>Basidiomycota</taxon>
        <taxon>Agaricomycotina</taxon>
        <taxon>Agaricomycetes</taxon>
        <taxon>Agaricomycetidae</taxon>
        <taxon>Agaricales</taxon>
        <taxon>Marasmiineae</taxon>
        <taxon>Mycenaceae</taxon>
        <taxon>Mycena</taxon>
    </lineage>
</organism>
<dbReference type="AlphaFoldDB" id="A0A8H6SID3"/>
<feature type="compositionally biased region" description="Polar residues" evidence="9">
    <location>
        <begin position="170"/>
        <end position="180"/>
    </location>
</feature>
<evidence type="ECO:0000313" key="12">
    <source>
        <dbReference type="Proteomes" id="UP000636479"/>
    </source>
</evidence>
<name>A0A8H6SID3_9AGAR</name>
<evidence type="ECO:0000256" key="4">
    <source>
        <dbReference type="ARBA" id="ARBA00022692"/>
    </source>
</evidence>
<dbReference type="EMBL" id="JACAZF010000007">
    <property type="protein sequence ID" value="KAF7299392.1"/>
    <property type="molecule type" value="Genomic_DNA"/>
</dbReference>
<keyword evidence="4 10" id="KW-0812">Transmembrane</keyword>
<evidence type="ECO:0000256" key="10">
    <source>
        <dbReference type="SAM" id="Phobius"/>
    </source>
</evidence>
<evidence type="ECO:0000256" key="2">
    <source>
        <dbReference type="ARBA" id="ARBA00007324"/>
    </source>
</evidence>
<dbReference type="GO" id="GO:0006465">
    <property type="term" value="P:signal peptide processing"/>
    <property type="evidence" value="ECO:0007669"/>
    <property type="project" value="InterPro"/>
</dbReference>
<dbReference type="PANTHER" id="PTHR13085:SF0">
    <property type="entry name" value="SIGNAL PEPTIDASE COMPLEX SUBUNIT 2"/>
    <property type="match status" value="1"/>
</dbReference>